<dbReference type="Gene3D" id="1.10.1220.10">
    <property type="entry name" value="Met repressor-like"/>
    <property type="match status" value="1"/>
</dbReference>
<comment type="similarity">
    <text evidence="1">Belongs to the ParD antitoxin family.</text>
</comment>
<sequence length="80" mass="8993">MATMNISLPDALKDFVEAQVAERGYSNNSEFMRELIRHEQARAQLRALVFDGMTSGPGSDLDQAYFDRLRDRVRADAADA</sequence>
<dbReference type="Pfam" id="PF03693">
    <property type="entry name" value="ParD_antitoxin"/>
    <property type="match status" value="1"/>
</dbReference>
<dbReference type="CDD" id="cd22231">
    <property type="entry name" value="RHH_NikR_HicB-like"/>
    <property type="match status" value="1"/>
</dbReference>
<dbReference type="Proteomes" id="UP000678243">
    <property type="component" value="Unassembled WGS sequence"/>
</dbReference>
<dbReference type="RefSeq" id="WP_211540234.1">
    <property type="nucleotide sequence ID" value="NZ_CBDREF010000002.1"/>
</dbReference>
<protein>
    <submittedName>
        <fullName evidence="2">Ribbon-helix-helix protein, CopG family</fullName>
    </submittedName>
</protein>
<evidence type="ECO:0000313" key="2">
    <source>
        <dbReference type="EMBL" id="MBS0022737.1"/>
    </source>
</evidence>
<reference evidence="2 3" key="1">
    <citation type="submission" date="2021-04" db="EMBL/GenBank/DDBJ databases">
        <title>Whole genome analysis of root endophytic bacterium Microbacterium paraoxydans ku-mp colonizing RP-bio226 rice variety.</title>
        <authorList>
            <person name="Ulaganathan K."/>
            <person name="Latha B."/>
        </authorList>
    </citation>
    <scope>NUCLEOTIDE SEQUENCE [LARGE SCALE GENOMIC DNA]</scope>
    <source>
        <strain evidence="3">ku-mp</strain>
    </source>
</reference>
<dbReference type="InterPro" id="IPR013321">
    <property type="entry name" value="Arc_rbn_hlx_hlx"/>
</dbReference>
<accession>A0ABS5IKJ8</accession>
<dbReference type="SUPFAM" id="SSF47598">
    <property type="entry name" value="Ribbon-helix-helix"/>
    <property type="match status" value="1"/>
</dbReference>
<dbReference type="PANTHER" id="PTHR36582">
    <property type="entry name" value="ANTITOXIN PARD"/>
    <property type="match status" value="1"/>
</dbReference>
<keyword evidence="3" id="KW-1185">Reference proteome</keyword>
<dbReference type="InterPro" id="IPR010985">
    <property type="entry name" value="Ribbon_hlx_hlx"/>
</dbReference>
<name>A0ABS5IKJ8_9MICO</name>
<dbReference type="PANTHER" id="PTHR36582:SF2">
    <property type="entry name" value="ANTITOXIN PARD"/>
    <property type="match status" value="1"/>
</dbReference>
<proteinExistence type="inferred from homology"/>
<dbReference type="InterPro" id="IPR022789">
    <property type="entry name" value="ParD"/>
</dbReference>
<evidence type="ECO:0000313" key="3">
    <source>
        <dbReference type="Proteomes" id="UP000678243"/>
    </source>
</evidence>
<organism evidence="2 3">
    <name type="scientific">Microbacterium paraoxydans</name>
    <dbReference type="NCBI Taxonomy" id="199592"/>
    <lineage>
        <taxon>Bacteria</taxon>
        <taxon>Bacillati</taxon>
        <taxon>Actinomycetota</taxon>
        <taxon>Actinomycetes</taxon>
        <taxon>Micrococcales</taxon>
        <taxon>Microbacteriaceae</taxon>
        <taxon>Microbacterium</taxon>
    </lineage>
</organism>
<evidence type="ECO:0000256" key="1">
    <source>
        <dbReference type="ARBA" id="ARBA00008580"/>
    </source>
</evidence>
<dbReference type="EMBL" id="JAGTUK010000001">
    <property type="protein sequence ID" value="MBS0022737.1"/>
    <property type="molecule type" value="Genomic_DNA"/>
</dbReference>
<gene>
    <name evidence="2" type="ORF">KE274_01300</name>
</gene>
<comment type="caution">
    <text evidence="2">The sequence shown here is derived from an EMBL/GenBank/DDBJ whole genome shotgun (WGS) entry which is preliminary data.</text>
</comment>